<dbReference type="Pfam" id="PF01762">
    <property type="entry name" value="Galactosyl_T"/>
    <property type="match status" value="1"/>
</dbReference>
<reference evidence="16" key="1">
    <citation type="submission" date="2022-12" db="EMBL/GenBank/DDBJ databases">
        <title>Chromosome-level genome assembly of the bean flower thrips Megalurothrips usitatus.</title>
        <authorList>
            <person name="Ma L."/>
            <person name="Liu Q."/>
            <person name="Li H."/>
            <person name="Cai W."/>
        </authorList>
    </citation>
    <scope>NUCLEOTIDE SEQUENCE</scope>
    <source>
        <strain evidence="16">Cailab_2022a</strain>
    </source>
</reference>
<keyword evidence="8" id="KW-0812">Transmembrane</keyword>
<keyword evidence="9" id="KW-0735">Signal-anchor</keyword>
<evidence type="ECO:0000256" key="2">
    <source>
        <dbReference type="ARBA" id="ARBA00004323"/>
    </source>
</evidence>
<dbReference type="GO" id="GO:0006493">
    <property type="term" value="P:protein O-linked glycosylation"/>
    <property type="evidence" value="ECO:0007669"/>
    <property type="project" value="TreeGrafter"/>
</dbReference>
<comment type="pathway">
    <text evidence="3">Glycan metabolism; chondroitin sulfate biosynthesis.</text>
</comment>
<dbReference type="GO" id="GO:0000139">
    <property type="term" value="C:Golgi membrane"/>
    <property type="evidence" value="ECO:0007669"/>
    <property type="project" value="UniProtKB-SubCell"/>
</dbReference>
<accession>A0AAV7XUU5</accession>
<keyword evidence="12" id="KW-0472">Membrane</keyword>
<evidence type="ECO:0000256" key="5">
    <source>
        <dbReference type="ARBA" id="ARBA00008661"/>
    </source>
</evidence>
<evidence type="ECO:0000256" key="4">
    <source>
        <dbReference type="ARBA" id="ARBA00005093"/>
    </source>
</evidence>
<proteinExistence type="inferred from homology"/>
<dbReference type="AlphaFoldDB" id="A0AAV7XUU5"/>
<dbReference type="GO" id="GO:0006024">
    <property type="term" value="P:glycosaminoglycan biosynthetic process"/>
    <property type="evidence" value="ECO:0007669"/>
    <property type="project" value="UniProtKB-ARBA"/>
</dbReference>
<evidence type="ECO:0000256" key="11">
    <source>
        <dbReference type="ARBA" id="ARBA00023034"/>
    </source>
</evidence>
<keyword evidence="7" id="KW-0808">Transferase</keyword>
<evidence type="ECO:0000256" key="6">
    <source>
        <dbReference type="ARBA" id="ARBA00022676"/>
    </source>
</evidence>
<evidence type="ECO:0000256" key="10">
    <source>
        <dbReference type="ARBA" id="ARBA00022989"/>
    </source>
</evidence>
<name>A0AAV7XUU5_9NEOP</name>
<keyword evidence="10" id="KW-1133">Transmembrane helix</keyword>
<evidence type="ECO:0000256" key="12">
    <source>
        <dbReference type="ARBA" id="ARBA00023136"/>
    </source>
</evidence>
<keyword evidence="11 15" id="KW-0333">Golgi apparatus</keyword>
<dbReference type="Proteomes" id="UP001075354">
    <property type="component" value="Chromosome 4"/>
</dbReference>
<sequence length="334" mass="38894">MSYSSYVFIFKTKMYRLGSRFLLCLLCFIIGCTITASLISTLECPKPTSGKVALPEKMQSLDNKVNKKILVILILSAPDNVVKRHALRRTWLSLTDQETVKYYFAVGSKTLVGDKEETLLTEERHYSDMLILPEVEEGYNLLTTKLLASFSWIDKYIDFDFLLKVDDDSYVDIRQLLRELVRKENGKRLYWGYFSGHARVQQKGKWTERKWNLCDHYLPYARGGGYILSRELVHYLAQNANYLNFYKNEDVAVGTWLAPVNTTRDHDIRFDTEWASRGCSNQYLITHPHDVADIYKLHESLSNNGHLCKLEFQKRPAYSYDWDVLPSQCCKNLT</sequence>
<evidence type="ECO:0000256" key="1">
    <source>
        <dbReference type="ARBA" id="ARBA00001936"/>
    </source>
</evidence>
<dbReference type="FunFam" id="3.90.550.50:FF:000018">
    <property type="entry name" value="Hexosyltransferase"/>
    <property type="match status" value="1"/>
</dbReference>
<evidence type="ECO:0000256" key="13">
    <source>
        <dbReference type="ARBA" id="ARBA00023180"/>
    </source>
</evidence>
<evidence type="ECO:0000256" key="14">
    <source>
        <dbReference type="ARBA" id="ARBA00023211"/>
    </source>
</evidence>
<evidence type="ECO:0000256" key="7">
    <source>
        <dbReference type="ARBA" id="ARBA00022679"/>
    </source>
</evidence>
<protein>
    <recommendedName>
        <fullName evidence="15">Hexosyltransferase</fullName>
        <ecNumber evidence="15">2.4.1.-</ecNumber>
    </recommendedName>
</protein>
<comment type="pathway">
    <text evidence="4">Glycan metabolism; heparan sulfate biosynthesis.</text>
</comment>
<keyword evidence="17" id="KW-1185">Reference proteome</keyword>
<evidence type="ECO:0000313" key="16">
    <source>
        <dbReference type="EMBL" id="KAJ1528863.1"/>
    </source>
</evidence>
<comment type="cofactor">
    <cofactor evidence="1">
        <name>Mn(2+)</name>
        <dbReference type="ChEBI" id="CHEBI:29035"/>
    </cofactor>
</comment>
<dbReference type="EMBL" id="JAPTSV010000004">
    <property type="protein sequence ID" value="KAJ1528863.1"/>
    <property type="molecule type" value="Genomic_DNA"/>
</dbReference>
<evidence type="ECO:0000256" key="15">
    <source>
        <dbReference type="RuleBase" id="RU363063"/>
    </source>
</evidence>
<comment type="caution">
    <text evidence="16">The sequence shown here is derived from an EMBL/GenBank/DDBJ whole genome shotgun (WGS) entry which is preliminary data.</text>
</comment>
<keyword evidence="14" id="KW-0464">Manganese</keyword>
<keyword evidence="6 15" id="KW-0328">Glycosyltransferase</keyword>
<dbReference type="InterPro" id="IPR002659">
    <property type="entry name" value="Glyco_trans_31"/>
</dbReference>
<comment type="similarity">
    <text evidence="5 15">Belongs to the glycosyltransferase 31 family.</text>
</comment>
<dbReference type="GO" id="GO:0047220">
    <property type="term" value="F:galactosylxylosylprotein 3-beta-galactosyltransferase activity"/>
    <property type="evidence" value="ECO:0007669"/>
    <property type="project" value="TreeGrafter"/>
</dbReference>
<dbReference type="PANTHER" id="PTHR11214:SF3">
    <property type="entry name" value="BETA-1,3-GALACTOSYLTRANSFERASE 6"/>
    <property type="match status" value="1"/>
</dbReference>
<dbReference type="Gene3D" id="3.90.550.50">
    <property type="match status" value="1"/>
</dbReference>
<organism evidence="16 17">
    <name type="scientific">Megalurothrips usitatus</name>
    <name type="common">bean blossom thrips</name>
    <dbReference type="NCBI Taxonomy" id="439358"/>
    <lineage>
        <taxon>Eukaryota</taxon>
        <taxon>Metazoa</taxon>
        <taxon>Ecdysozoa</taxon>
        <taxon>Arthropoda</taxon>
        <taxon>Hexapoda</taxon>
        <taxon>Insecta</taxon>
        <taxon>Pterygota</taxon>
        <taxon>Neoptera</taxon>
        <taxon>Paraneoptera</taxon>
        <taxon>Thysanoptera</taxon>
        <taxon>Terebrantia</taxon>
        <taxon>Thripoidea</taxon>
        <taxon>Thripidae</taxon>
        <taxon>Megalurothrips</taxon>
    </lineage>
</organism>
<evidence type="ECO:0000256" key="9">
    <source>
        <dbReference type="ARBA" id="ARBA00022968"/>
    </source>
</evidence>
<gene>
    <name evidence="16" type="ORF">ONE63_007235</name>
</gene>
<evidence type="ECO:0000313" key="17">
    <source>
        <dbReference type="Proteomes" id="UP001075354"/>
    </source>
</evidence>
<evidence type="ECO:0000256" key="8">
    <source>
        <dbReference type="ARBA" id="ARBA00022692"/>
    </source>
</evidence>
<dbReference type="PANTHER" id="PTHR11214">
    <property type="entry name" value="BETA-1,3-N-ACETYLGLUCOSAMINYLTRANSFERASE"/>
    <property type="match status" value="1"/>
</dbReference>
<evidence type="ECO:0000256" key="3">
    <source>
        <dbReference type="ARBA" id="ARBA00004840"/>
    </source>
</evidence>
<dbReference type="EC" id="2.4.1.-" evidence="15"/>
<comment type="subcellular location">
    <subcellularLocation>
        <location evidence="2 15">Golgi apparatus membrane</location>
        <topology evidence="2 15">Single-pass type II membrane protein</topology>
    </subcellularLocation>
</comment>
<keyword evidence="13" id="KW-0325">Glycoprotein</keyword>